<dbReference type="PANTHER" id="PTHR36902:SF1">
    <property type="entry name" value="ENRICHED IN SURFACE-LABELED PROTEOME PROTEIN 9"/>
    <property type="match status" value="1"/>
</dbReference>
<dbReference type="Pfam" id="PF25898">
    <property type="entry name" value="LolA_2nd_metazoa"/>
    <property type="match status" value="2"/>
</dbReference>
<dbReference type="OrthoDB" id="10004122at2759"/>
<protein>
    <submittedName>
        <fullName evidence="3">EF-hand domain-containing D1</fullName>
    </submittedName>
</protein>
<comment type="caution">
    <text evidence="3">The sequence shown here is derived from an EMBL/GenBank/DDBJ whole genome shotgun (WGS) entry which is preliminary data.</text>
</comment>
<dbReference type="PANTHER" id="PTHR36902">
    <property type="entry name" value="ENRICHED IN SURFACE-LABELED PROTEOME PROTEIN 9"/>
    <property type="match status" value="1"/>
</dbReference>
<dbReference type="SUPFAM" id="SSF57414">
    <property type="entry name" value="Hairpin loop containing domain-like"/>
    <property type="match status" value="1"/>
</dbReference>
<proteinExistence type="predicted"/>
<keyword evidence="4" id="KW-1185">Reference proteome</keyword>
<dbReference type="EMBL" id="REGN01013574">
    <property type="protein sequence ID" value="RMZ93756.1"/>
    <property type="molecule type" value="Genomic_DNA"/>
</dbReference>
<feature type="signal peptide" evidence="1">
    <location>
        <begin position="1"/>
        <end position="18"/>
    </location>
</feature>
<dbReference type="Proteomes" id="UP000276133">
    <property type="component" value="Unassembled WGS sequence"/>
</dbReference>
<reference evidence="3 4" key="1">
    <citation type="journal article" date="2018" name="Sci. Rep.">
        <title>Genomic signatures of local adaptation to the degree of environmental predictability in rotifers.</title>
        <authorList>
            <person name="Franch-Gras L."/>
            <person name="Hahn C."/>
            <person name="Garcia-Roger E.M."/>
            <person name="Carmona M.J."/>
            <person name="Serra M."/>
            <person name="Gomez A."/>
        </authorList>
    </citation>
    <scope>NUCLEOTIDE SEQUENCE [LARGE SCALE GENOMIC DNA]</scope>
    <source>
        <strain evidence="3">HYR1</strain>
    </source>
</reference>
<accession>A0A3M7P3V5</accession>
<feature type="domain" description="Apple" evidence="2">
    <location>
        <begin position="520"/>
        <end position="595"/>
    </location>
</feature>
<name>A0A3M7P3V5_BRAPC</name>
<keyword evidence="1" id="KW-0732">Signal</keyword>
<evidence type="ECO:0000313" key="4">
    <source>
        <dbReference type="Proteomes" id="UP000276133"/>
    </source>
</evidence>
<feature type="chain" id="PRO_5018335034" evidence="1">
    <location>
        <begin position="19"/>
        <end position="627"/>
    </location>
</feature>
<dbReference type="Pfam" id="PF00024">
    <property type="entry name" value="PAN_1"/>
    <property type="match status" value="1"/>
</dbReference>
<dbReference type="Gene3D" id="3.50.4.10">
    <property type="entry name" value="Hepatocyte Growth Factor"/>
    <property type="match status" value="1"/>
</dbReference>
<gene>
    <name evidence="3" type="ORF">BpHYR1_029878</name>
</gene>
<evidence type="ECO:0000259" key="2">
    <source>
        <dbReference type="PROSITE" id="PS50948"/>
    </source>
</evidence>
<dbReference type="PROSITE" id="PS50948">
    <property type="entry name" value="PAN"/>
    <property type="match status" value="1"/>
</dbReference>
<dbReference type="InterPro" id="IPR003609">
    <property type="entry name" value="Pan_app"/>
</dbReference>
<evidence type="ECO:0000256" key="1">
    <source>
        <dbReference type="SAM" id="SignalP"/>
    </source>
</evidence>
<sequence>MIEVKLFLSLLIIQNVFGQCPLVPSQGSDPIPSIPSKFQTRVEVNTESQMTEFRYFYNYDQRRAAIETRKSNNYQKLIFNYDTDEIYELNNKIDFVSDPLHWPPDGRPEFPTTCTTYKLSNTSRLNYYFGFTSSGGSILPAVPAQIFNFFPITYAGKDNIRGIPCDVYKSCAKDPSTNADFVITHYFSDKSFTLAGGDQTFNRLPIRAVYEQKIDVEDAPEILSFIEWPHTFDTPSSVYCSNRKATKQVPSIQIAFGFSQEITSNSQIQYVKDFYTFDNFSRYEIRNPRKEEATFYTQDPVVYISELSAGIQYGINQRHGNCSVRGIKSDTIYIPKLNQTFNSLLDFLAQIQSTQSFLSFDSEFIYTGQKFSNGISSDRFITNKTSGIYEYTFSDEDYVVFNNYESETRVPLSLYIDNKQSKLSSHSSFFNFETLPPSNILRLFDISSCFYQNETIDFDIVFQYRGIVLPEDILNEKQLDIVMYGLLNDLTRESTIRFKSPIISVSSDGNLYVRSGIFPLPHPITFFTFIERTLIYGSSLAYFYNLRDVEECAEKCFNNEKCLSFDFSSGRSCYLYNRTVTDGSSSSSSYFDHYTMLSQSLIFDILKEPKKKRFFHLNCMQFQSQKH</sequence>
<organism evidence="3 4">
    <name type="scientific">Brachionus plicatilis</name>
    <name type="common">Marine rotifer</name>
    <name type="synonym">Brachionus muelleri</name>
    <dbReference type="NCBI Taxonomy" id="10195"/>
    <lineage>
        <taxon>Eukaryota</taxon>
        <taxon>Metazoa</taxon>
        <taxon>Spiralia</taxon>
        <taxon>Gnathifera</taxon>
        <taxon>Rotifera</taxon>
        <taxon>Eurotatoria</taxon>
        <taxon>Monogononta</taxon>
        <taxon>Pseudotrocha</taxon>
        <taxon>Ploima</taxon>
        <taxon>Brachionidae</taxon>
        <taxon>Brachionus</taxon>
    </lineage>
</organism>
<evidence type="ECO:0000313" key="3">
    <source>
        <dbReference type="EMBL" id="RMZ93756.1"/>
    </source>
</evidence>
<dbReference type="SMART" id="SM00473">
    <property type="entry name" value="PAN_AP"/>
    <property type="match status" value="1"/>
</dbReference>
<dbReference type="InterPro" id="IPR058831">
    <property type="entry name" value="LolA-like_dom_2nd"/>
</dbReference>
<dbReference type="AlphaFoldDB" id="A0A3M7P3V5"/>